<evidence type="ECO:0000313" key="3">
    <source>
        <dbReference type="Proteomes" id="UP000229901"/>
    </source>
</evidence>
<feature type="transmembrane region" description="Helical" evidence="1">
    <location>
        <begin position="51"/>
        <end position="70"/>
    </location>
</feature>
<sequence length="163" mass="19763">MASKAATPTQKTRHHMVPSSRCIINDEHRRGNIRIVPREIHEAWHTIFHNMTPYEIVLCIILLWAPIGFFRKVKLHATWEFSEYKYTLGRKHKLPSRSILVYEEQYNKYPAEWRILFDHKTFLDIIAEVVEYWSPKGYFIDVELHARDNSENFYYEYHHEEKL</sequence>
<dbReference type="Proteomes" id="UP000229901">
    <property type="component" value="Unassembled WGS sequence"/>
</dbReference>
<name>A0A2H0V458_9BACT</name>
<dbReference type="EMBL" id="PFAP01000031">
    <property type="protein sequence ID" value="PIR93874.1"/>
    <property type="molecule type" value="Genomic_DNA"/>
</dbReference>
<keyword evidence="1" id="KW-0472">Membrane</keyword>
<evidence type="ECO:0000256" key="1">
    <source>
        <dbReference type="SAM" id="Phobius"/>
    </source>
</evidence>
<reference evidence="3" key="1">
    <citation type="submission" date="2017-09" db="EMBL/GenBank/DDBJ databases">
        <title>Depth-based differentiation of microbial function through sediment-hosted aquifers and enrichment of novel symbionts in the deep terrestrial subsurface.</title>
        <authorList>
            <person name="Probst A.J."/>
            <person name="Ladd B."/>
            <person name="Jarett J.K."/>
            <person name="Geller-Mcgrath D.E."/>
            <person name="Sieber C.M.K."/>
            <person name="Emerson J.B."/>
            <person name="Anantharaman K."/>
            <person name="Thomas B.C."/>
            <person name="Malmstrom R."/>
            <person name="Stieglmeier M."/>
            <person name="Klingl A."/>
            <person name="Woyke T."/>
            <person name="Ryan C.M."/>
            <person name="Banfield J.F."/>
        </authorList>
    </citation>
    <scope>NUCLEOTIDE SEQUENCE [LARGE SCALE GENOMIC DNA]</scope>
</reference>
<comment type="caution">
    <text evidence="2">The sequence shown here is derived from an EMBL/GenBank/DDBJ whole genome shotgun (WGS) entry which is preliminary data.</text>
</comment>
<dbReference type="AlphaFoldDB" id="A0A2H0V458"/>
<protein>
    <submittedName>
        <fullName evidence="2">Uncharacterized protein</fullName>
    </submittedName>
</protein>
<gene>
    <name evidence="2" type="ORF">COT97_04075</name>
</gene>
<organism evidence="2 3">
    <name type="scientific">Candidatus Falkowbacteria bacterium CG10_big_fil_rev_8_21_14_0_10_39_11</name>
    <dbReference type="NCBI Taxonomy" id="1974565"/>
    <lineage>
        <taxon>Bacteria</taxon>
        <taxon>Candidatus Falkowiibacteriota</taxon>
    </lineage>
</organism>
<proteinExistence type="predicted"/>
<accession>A0A2H0V458</accession>
<keyword evidence="1" id="KW-1133">Transmembrane helix</keyword>
<evidence type="ECO:0000313" key="2">
    <source>
        <dbReference type="EMBL" id="PIR93874.1"/>
    </source>
</evidence>
<keyword evidence="1" id="KW-0812">Transmembrane</keyword>